<dbReference type="Proteomes" id="UP000317901">
    <property type="component" value="Unassembled WGS sequence"/>
</dbReference>
<evidence type="ECO:0000313" key="2">
    <source>
        <dbReference type="Proteomes" id="UP000317901"/>
    </source>
</evidence>
<sequence length="71" mass="7786">MNTSLALTRPEVGTSREQLFRDLIGLSVQLESILFHEVVPMMRSAGHPLTGRVSSLRSEIKLRALLIGGAQ</sequence>
<organism evidence="1 2">
    <name type="scientific">Pseudomonas saxonica</name>
    <dbReference type="NCBI Taxonomy" id="2600598"/>
    <lineage>
        <taxon>Bacteria</taxon>
        <taxon>Pseudomonadati</taxon>
        <taxon>Pseudomonadota</taxon>
        <taxon>Gammaproteobacteria</taxon>
        <taxon>Pseudomonadales</taxon>
        <taxon>Pseudomonadaceae</taxon>
        <taxon>Pseudomonas</taxon>
    </lineage>
</organism>
<proteinExistence type="predicted"/>
<accession>A0A5C5Q382</accession>
<reference evidence="1 2" key="1">
    <citation type="submission" date="2019-06" db="EMBL/GenBank/DDBJ databases">
        <title>Pseudomonas bimorpha sp. nov. isolated from bovine raw milk and skim milk concentrate.</title>
        <authorList>
            <person name="Hofmann K."/>
            <person name="Huptas C."/>
            <person name="Doll E."/>
            <person name="Scherer S."/>
            <person name="Wenning M."/>
        </authorList>
    </citation>
    <scope>NUCLEOTIDE SEQUENCE [LARGE SCALE GENOMIC DNA]</scope>
    <source>
        <strain evidence="1 2">DSM 108990</strain>
    </source>
</reference>
<comment type="caution">
    <text evidence="1">The sequence shown here is derived from an EMBL/GenBank/DDBJ whole genome shotgun (WGS) entry which is preliminary data.</text>
</comment>
<name>A0A5C5Q382_9PSED</name>
<gene>
    <name evidence="1" type="ORF">FJD37_03575</name>
</gene>
<dbReference type="AlphaFoldDB" id="A0A5C5Q382"/>
<dbReference type="OrthoDB" id="9889033at2"/>
<protein>
    <submittedName>
        <fullName evidence="1">Uncharacterized protein</fullName>
    </submittedName>
</protein>
<dbReference type="EMBL" id="VFIP01000004">
    <property type="protein sequence ID" value="TWS00049.1"/>
    <property type="molecule type" value="Genomic_DNA"/>
</dbReference>
<evidence type="ECO:0000313" key="1">
    <source>
        <dbReference type="EMBL" id="TWS00049.1"/>
    </source>
</evidence>
<dbReference type="RefSeq" id="WP_146425044.1">
    <property type="nucleotide sequence ID" value="NZ_VFIP01000004.1"/>
</dbReference>